<evidence type="ECO:0000313" key="3">
    <source>
        <dbReference type="Proteomes" id="UP000533598"/>
    </source>
</evidence>
<keyword evidence="3" id="KW-1185">Reference proteome</keyword>
<feature type="region of interest" description="Disordered" evidence="1">
    <location>
        <begin position="1"/>
        <end position="22"/>
    </location>
</feature>
<feature type="compositionally biased region" description="Pro residues" evidence="1">
    <location>
        <begin position="7"/>
        <end position="18"/>
    </location>
</feature>
<comment type="caution">
    <text evidence="2">The sequence shown here is derived from an EMBL/GenBank/DDBJ whole genome shotgun (WGS) entry which is preliminary data.</text>
</comment>
<dbReference type="Proteomes" id="UP000533598">
    <property type="component" value="Unassembled WGS sequence"/>
</dbReference>
<gene>
    <name evidence="2" type="ORF">HNR67_006683</name>
</gene>
<proteinExistence type="predicted"/>
<organism evidence="2 3">
    <name type="scientific">Crossiella cryophila</name>
    <dbReference type="NCBI Taxonomy" id="43355"/>
    <lineage>
        <taxon>Bacteria</taxon>
        <taxon>Bacillati</taxon>
        <taxon>Actinomycetota</taxon>
        <taxon>Actinomycetes</taxon>
        <taxon>Pseudonocardiales</taxon>
        <taxon>Pseudonocardiaceae</taxon>
        <taxon>Crossiella</taxon>
    </lineage>
</organism>
<protein>
    <submittedName>
        <fullName evidence="2">Uncharacterized protein</fullName>
    </submittedName>
</protein>
<reference evidence="2 3" key="1">
    <citation type="submission" date="2020-08" db="EMBL/GenBank/DDBJ databases">
        <title>Sequencing the genomes of 1000 actinobacteria strains.</title>
        <authorList>
            <person name="Klenk H.-P."/>
        </authorList>
    </citation>
    <scope>NUCLEOTIDE SEQUENCE [LARGE SCALE GENOMIC DNA]</scope>
    <source>
        <strain evidence="2 3">DSM 44230</strain>
    </source>
</reference>
<accession>A0A7W7CGA1</accession>
<evidence type="ECO:0000256" key="1">
    <source>
        <dbReference type="SAM" id="MobiDB-lite"/>
    </source>
</evidence>
<dbReference type="AlphaFoldDB" id="A0A7W7CGA1"/>
<evidence type="ECO:0000313" key="2">
    <source>
        <dbReference type="EMBL" id="MBB4680565.1"/>
    </source>
</evidence>
<name>A0A7W7CGA1_9PSEU</name>
<dbReference type="EMBL" id="JACHMH010000001">
    <property type="protein sequence ID" value="MBB4680565.1"/>
    <property type="molecule type" value="Genomic_DNA"/>
</dbReference>
<sequence>MSQPVSDPQPNPSAPAPKPMEDTLTMSLEELRALID</sequence>